<reference evidence="3" key="1">
    <citation type="submission" date="2018-05" db="EMBL/GenBank/DDBJ databases">
        <authorList>
            <person name="Lanie J.A."/>
            <person name="Ng W.-L."/>
            <person name="Kazmierczak K.M."/>
            <person name="Andrzejewski T.M."/>
            <person name="Davidsen T.M."/>
            <person name="Wayne K.J."/>
            <person name="Tettelin H."/>
            <person name="Glass J.I."/>
            <person name="Rusch D."/>
            <person name="Podicherti R."/>
            <person name="Tsui H.-C.T."/>
            <person name="Winkler M.E."/>
        </authorList>
    </citation>
    <scope>NUCLEOTIDE SEQUENCE</scope>
</reference>
<dbReference type="InterPro" id="IPR006680">
    <property type="entry name" value="Amidohydro-rel"/>
</dbReference>
<dbReference type="EMBL" id="UINC01007433">
    <property type="protein sequence ID" value="SVA33288.1"/>
    <property type="molecule type" value="Genomic_DNA"/>
</dbReference>
<dbReference type="PANTHER" id="PTHR43794:SF11">
    <property type="entry name" value="AMIDOHYDROLASE-RELATED DOMAIN-CONTAINING PROTEIN"/>
    <property type="match status" value="1"/>
</dbReference>
<dbReference type="Gene3D" id="2.30.40.10">
    <property type="entry name" value="Urease, subunit C, domain 1"/>
    <property type="match status" value="1"/>
</dbReference>
<organism evidence="3">
    <name type="scientific">marine metagenome</name>
    <dbReference type="NCBI Taxonomy" id="408172"/>
    <lineage>
        <taxon>unclassified sequences</taxon>
        <taxon>metagenomes</taxon>
        <taxon>ecological metagenomes</taxon>
    </lineage>
</organism>
<dbReference type="InterPro" id="IPR011059">
    <property type="entry name" value="Metal-dep_hydrolase_composite"/>
</dbReference>
<accession>A0A381V0C1</accession>
<dbReference type="SUPFAM" id="SSF51338">
    <property type="entry name" value="Composite domain of metallo-dependent hydrolases"/>
    <property type="match status" value="1"/>
</dbReference>
<feature type="non-terminal residue" evidence="3">
    <location>
        <position position="1"/>
    </location>
</feature>
<evidence type="ECO:0000259" key="2">
    <source>
        <dbReference type="Pfam" id="PF01979"/>
    </source>
</evidence>
<gene>
    <name evidence="3" type="ORF">METZ01_LOCUS86142</name>
</gene>
<dbReference type="GO" id="GO:0016810">
    <property type="term" value="F:hydrolase activity, acting on carbon-nitrogen (but not peptide) bonds"/>
    <property type="evidence" value="ECO:0007669"/>
    <property type="project" value="InterPro"/>
</dbReference>
<evidence type="ECO:0000256" key="1">
    <source>
        <dbReference type="ARBA" id="ARBA00022801"/>
    </source>
</evidence>
<dbReference type="InterPro" id="IPR050287">
    <property type="entry name" value="MTA/SAH_deaminase"/>
</dbReference>
<dbReference type="SUPFAM" id="SSF51556">
    <property type="entry name" value="Metallo-dependent hydrolases"/>
    <property type="match status" value="1"/>
</dbReference>
<evidence type="ECO:0000313" key="3">
    <source>
        <dbReference type="EMBL" id="SVA33288.1"/>
    </source>
</evidence>
<name>A0A381V0C1_9ZZZZ</name>
<keyword evidence="1" id="KW-0378">Hydrolase</keyword>
<dbReference type="Pfam" id="PF01979">
    <property type="entry name" value="Amidohydro_1"/>
    <property type="match status" value="1"/>
</dbReference>
<dbReference type="InterPro" id="IPR032466">
    <property type="entry name" value="Metal_Hydrolase"/>
</dbReference>
<proteinExistence type="predicted"/>
<dbReference type="Gene3D" id="3.20.20.140">
    <property type="entry name" value="Metal-dependent hydrolases"/>
    <property type="match status" value="1"/>
</dbReference>
<sequence>VEHDVRQTGVEEDRNTANLLIVGGTVVTMDTQRQVFENGAVAIVDGAIAAIGPEAEISNRFLADETIRVHPHDIVLPGLINAHNHAPMTMLRGVADDIALMDWLEDYIFPAESQLVNPEFVRTGTRLAALEMIRSGTTT</sequence>
<dbReference type="PANTHER" id="PTHR43794">
    <property type="entry name" value="AMINOHYDROLASE SSNA-RELATED"/>
    <property type="match status" value="1"/>
</dbReference>
<protein>
    <recommendedName>
        <fullName evidence="2">Amidohydrolase-related domain-containing protein</fullName>
    </recommendedName>
</protein>
<feature type="non-terminal residue" evidence="3">
    <location>
        <position position="139"/>
    </location>
</feature>
<feature type="domain" description="Amidohydrolase-related" evidence="2">
    <location>
        <begin position="74"/>
        <end position="139"/>
    </location>
</feature>
<dbReference type="AlphaFoldDB" id="A0A381V0C1"/>